<dbReference type="eggNOG" id="COG1442">
    <property type="taxonomic scope" value="Bacteria"/>
</dbReference>
<evidence type="ECO:0000313" key="2">
    <source>
        <dbReference type="Proteomes" id="UP000007013"/>
    </source>
</evidence>
<keyword evidence="2" id="KW-1185">Reference proteome</keyword>
<dbReference type="KEGG" id="ote:Oter_3251"/>
<evidence type="ECO:0000313" key="1">
    <source>
        <dbReference type="EMBL" id="ACB76530.1"/>
    </source>
</evidence>
<dbReference type="Proteomes" id="UP000007013">
    <property type="component" value="Chromosome"/>
</dbReference>
<protein>
    <submittedName>
        <fullName evidence="1">Uncharacterized protein</fullName>
    </submittedName>
</protein>
<gene>
    <name evidence="1" type="ordered locus">Oter_3251</name>
</gene>
<dbReference type="SUPFAM" id="SSF53448">
    <property type="entry name" value="Nucleotide-diphospho-sugar transferases"/>
    <property type="match status" value="1"/>
</dbReference>
<dbReference type="Gene3D" id="3.90.550.10">
    <property type="entry name" value="Spore Coat Polysaccharide Biosynthesis Protein SpsA, Chain A"/>
    <property type="match status" value="1"/>
</dbReference>
<accession>B1ZT76</accession>
<dbReference type="InterPro" id="IPR029044">
    <property type="entry name" value="Nucleotide-diphossugar_trans"/>
</dbReference>
<dbReference type="AlphaFoldDB" id="B1ZT76"/>
<dbReference type="RefSeq" id="WP_012376059.1">
    <property type="nucleotide sequence ID" value="NC_010571.1"/>
</dbReference>
<name>B1ZT76_OPITP</name>
<reference evidence="1 2" key="1">
    <citation type="journal article" date="2011" name="J. Bacteriol.">
        <title>Genome sequence of the verrucomicrobium Opitutus terrae PB90-1, an abundant inhabitant of rice paddy soil ecosystems.</title>
        <authorList>
            <person name="van Passel M.W."/>
            <person name="Kant R."/>
            <person name="Palva A."/>
            <person name="Copeland A."/>
            <person name="Lucas S."/>
            <person name="Lapidus A."/>
            <person name="Glavina del Rio T."/>
            <person name="Pitluck S."/>
            <person name="Goltsman E."/>
            <person name="Clum A."/>
            <person name="Sun H."/>
            <person name="Schmutz J."/>
            <person name="Larimer F.W."/>
            <person name="Land M.L."/>
            <person name="Hauser L."/>
            <person name="Kyrpides N."/>
            <person name="Mikhailova N."/>
            <person name="Richardson P.P."/>
            <person name="Janssen P.H."/>
            <person name="de Vos W.M."/>
            <person name="Smidt H."/>
        </authorList>
    </citation>
    <scope>NUCLEOTIDE SEQUENCE [LARGE SCALE GENOMIC DNA]</scope>
    <source>
        <strain evidence="2">DSM 11246 / JCM 15787 / PB90-1</strain>
    </source>
</reference>
<dbReference type="OrthoDB" id="8479124at2"/>
<dbReference type="EMBL" id="CP001032">
    <property type="protein sequence ID" value="ACB76530.1"/>
    <property type="molecule type" value="Genomic_DNA"/>
</dbReference>
<organism evidence="1 2">
    <name type="scientific">Opitutus terrae (strain DSM 11246 / JCM 15787 / PB90-1)</name>
    <dbReference type="NCBI Taxonomy" id="452637"/>
    <lineage>
        <taxon>Bacteria</taxon>
        <taxon>Pseudomonadati</taxon>
        <taxon>Verrucomicrobiota</taxon>
        <taxon>Opitutia</taxon>
        <taxon>Opitutales</taxon>
        <taxon>Opitutaceae</taxon>
        <taxon>Opitutus</taxon>
    </lineage>
</organism>
<proteinExistence type="predicted"/>
<dbReference type="HOGENOM" id="CLU_885489_0_0_0"/>
<sequence length="300" mass="33255">MSHAICTLFEGHYHLGVGALINSLHASGFRGLVICGHRGPEPAWATAARTLPDGIDVRFVPVAPSVHFTYYKPAFMLECWAAHCPDAQQLYYFDPDIVVKARWPVLARWAADGVALCEDVNGYLPARHPYRLAWTDFLQTHGLATARPLDRYYNAGFVGLPRSQRAFLEVWTRIIGYAEQQLGALHQIKFNDPNALLHTPDQDALNMALMVSDVPINGTGPEGMDFAAGGHLLSHAIGKRKPWRGGFFADALRGHPPGTAQKSFFRFAQSPLRLFPAGQLARLRLSLQTSALLGRMYRRA</sequence>
<dbReference type="STRING" id="452637.Oter_3251"/>